<evidence type="ECO:0000256" key="1">
    <source>
        <dbReference type="SAM" id="Phobius"/>
    </source>
</evidence>
<keyword evidence="1" id="KW-0812">Transmembrane</keyword>
<reference evidence="2 3" key="1">
    <citation type="submission" date="2021-03" db="EMBL/GenBank/DDBJ databases">
        <title>Genomic Encyclopedia of Type Strains, Phase IV (KMG-IV): sequencing the most valuable type-strain genomes for metagenomic binning, comparative biology and taxonomic classification.</title>
        <authorList>
            <person name="Goeker M."/>
        </authorList>
    </citation>
    <scope>NUCLEOTIDE SEQUENCE [LARGE SCALE GENOMIC DNA]</scope>
    <source>
        <strain evidence="2 3">DSM 25609</strain>
    </source>
</reference>
<accession>A0ABS4IJ27</accession>
<dbReference type="EMBL" id="JAGGKX010000018">
    <property type="protein sequence ID" value="MBP1970921.1"/>
    <property type="molecule type" value="Genomic_DNA"/>
</dbReference>
<evidence type="ECO:0000313" key="3">
    <source>
        <dbReference type="Proteomes" id="UP001519345"/>
    </source>
</evidence>
<dbReference type="Proteomes" id="UP001519345">
    <property type="component" value="Unassembled WGS sequence"/>
</dbReference>
<keyword evidence="1" id="KW-1133">Transmembrane helix</keyword>
<evidence type="ECO:0000313" key="2">
    <source>
        <dbReference type="EMBL" id="MBP1970921.1"/>
    </source>
</evidence>
<gene>
    <name evidence="2" type="ORF">J2Z83_003057</name>
</gene>
<keyword evidence="3" id="KW-1185">Reference proteome</keyword>
<sequence length="57" mass="6408">MRFIIMFILMIAGGVVGAYVDDQLLGLILIGLWLFAALALSYFFKKRNEISSLNRAL</sequence>
<comment type="caution">
    <text evidence="2">The sequence shown here is derived from an EMBL/GenBank/DDBJ whole genome shotgun (WGS) entry which is preliminary data.</text>
</comment>
<organism evidence="2 3">
    <name type="scientific">Virgibacillus natechei</name>
    <dbReference type="NCBI Taxonomy" id="1216297"/>
    <lineage>
        <taxon>Bacteria</taxon>
        <taxon>Bacillati</taxon>
        <taxon>Bacillota</taxon>
        <taxon>Bacilli</taxon>
        <taxon>Bacillales</taxon>
        <taxon>Bacillaceae</taxon>
        <taxon>Virgibacillus</taxon>
    </lineage>
</organism>
<feature type="transmembrane region" description="Helical" evidence="1">
    <location>
        <begin position="27"/>
        <end position="44"/>
    </location>
</feature>
<dbReference type="RefSeq" id="WP_209464009.1">
    <property type="nucleotide sequence ID" value="NZ_CP110224.1"/>
</dbReference>
<name>A0ABS4IJ27_9BACI</name>
<keyword evidence="1" id="KW-0472">Membrane</keyword>
<proteinExistence type="predicted"/>
<protein>
    <submittedName>
        <fullName evidence="2">LPXTG-motif cell wall-anchored protein</fullName>
    </submittedName>
</protein>
<dbReference type="NCBIfam" id="TIGR01167">
    <property type="entry name" value="LPXTG_anchor"/>
    <property type="match status" value="1"/>
</dbReference>